<reference evidence="1 2" key="1">
    <citation type="submission" date="2024-11" db="EMBL/GenBank/DDBJ databases">
        <title>Adaptive evolution of stress response genes in parasites aligns with host niche diversity.</title>
        <authorList>
            <person name="Hahn C."/>
            <person name="Resl P."/>
        </authorList>
    </citation>
    <scope>NUCLEOTIDE SEQUENCE [LARGE SCALE GENOMIC DNA]</scope>
    <source>
        <strain evidence="1">EGGRZ-B1_66</strain>
        <tissue evidence="1">Body</tissue>
    </source>
</reference>
<sequence>MELGIGADARIVCVITPPAVEDTSVVQACLEAVPWFIRIDMRQLMPCEANAKEALTDKTLLHMLILNMNLYSGAGAAEFRVFAGRGRGGVESGVRS</sequence>
<dbReference type="AlphaFoldDB" id="A0ABD2PKY8"/>
<keyword evidence="2" id="KW-1185">Reference proteome</keyword>
<accession>A0ABD2PKY8</accession>
<gene>
    <name evidence="1" type="ORF">Ciccas_013296</name>
</gene>
<proteinExistence type="predicted"/>
<name>A0ABD2PKY8_9PLAT</name>
<dbReference type="EMBL" id="JBJKFK010005709">
    <property type="protein sequence ID" value="KAL3308176.1"/>
    <property type="molecule type" value="Genomic_DNA"/>
</dbReference>
<dbReference type="Proteomes" id="UP001626550">
    <property type="component" value="Unassembled WGS sequence"/>
</dbReference>
<evidence type="ECO:0000313" key="1">
    <source>
        <dbReference type="EMBL" id="KAL3308176.1"/>
    </source>
</evidence>
<protein>
    <submittedName>
        <fullName evidence="1">Uncharacterized protein</fullName>
    </submittedName>
</protein>
<evidence type="ECO:0000313" key="2">
    <source>
        <dbReference type="Proteomes" id="UP001626550"/>
    </source>
</evidence>
<comment type="caution">
    <text evidence="1">The sequence shown here is derived from an EMBL/GenBank/DDBJ whole genome shotgun (WGS) entry which is preliminary data.</text>
</comment>
<organism evidence="1 2">
    <name type="scientific">Cichlidogyrus casuarinus</name>
    <dbReference type="NCBI Taxonomy" id="1844966"/>
    <lineage>
        <taxon>Eukaryota</taxon>
        <taxon>Metazoa</taxon>
        <taxon>Spiralia</taxon>
        <taxon>Lophotrochozoa</taxon>
        <taxon>Platyhelminthes</taxon>
        <taxon>Monogenea</taxon>
        <taxon>Monopisthocotylea</taxon>
        <taxon>Dactylogyridea</taxon>
        <taxon>Ancyrocephalidae</taxon>
        <taxon>Cichlidogyrus</taxon>
    </lineage>
</organism>